<reference evidence="7 8" key="1">
    <citation type="submission" date="2019-09" db="EMBL/GenBank/DDBJ databases">
        <title>A chromosome-level genome assembly of the Chinese tupelo Nyssa sinensis.</title>
        <authorList>
            <person name="Yang X."/>
            <person name="Kang M."/>
            <person name="Yang Y."/>
            <person name="Xiong H."/>
            <person name="Wang M."/>
            <person name="Zhang Z."/>
            <person name="Wang Z."/>
            <person name="Wu H."/>
            <person name="Ma T."/>
            <person name="Liu J."/>
            <person name="Xi Z."/>
        </authorList>
    </citation>
    <scope>NUCLEOTIDE SEQUENCE [LARGE SCALE GENOMIC DNA]</scope>
    <source>
        <strain evidence="7">J267</strain>
        <tissue evidence="7">Leaf</tissue>
    </source>
</reference>
<dbReference type="GO" id="GO:0016787">
    <property type="term" value="F:hydrolase activity"/>
    <property type="evidence" value="ECO:0007669"/>
    <property type="project" value="UniProtKB-UniRule"/>
</dbReference>
<dbReference type="InterPro" id="IPR027417">
    <property type="entry name" value="P-loop_NTPase"/>
</dbReference>
<keyword evidence="2 5" id="KW-0378">Hydrolase</keyword>
<dbReference type="Pfam" id="PF13361">
    <property type="entry name" value="UvrD_C"/>
    <property type="match status" value="1"/>
</dbReference>
<dbReference type="FunFam" id="3.40.50.300:FF:000326">
    <property type="entry name" value="P-loop containing nucleoside triphosphate hydrolase"/>
    <property type="match status" value="1"/>
</dbReference>
<dbReference type="Gene3D" id="3.40.50.300">
    <property type="entry name" value="P-loop containing nucleotide triphosphate hydrolases"/>
    <property type="match status" value="4"/>
</dbReference>
<dbReference type="Pfam" id="PF00580">
    <property type="entry name" value="UvrD-helicase"/>
    <property type="match status" value="1"/>
</dbReference>
<evidence type="ECO:0000313" key="7">
    <source>
        <dbReference type="EMBL" id="KAA8532354.1"/>
    </source>
</evidence>
<dbReference type="PANTHER" id="PTHR21529">
    <property type="entry name" value="MAMMARY TURMOR VIRUS RECEPTOR HOMOLOG 1, 2 MTVR1, 2"/>
    <property type="match status" value="1"/>
</dbReference>
<protein>
    <recommendedName>
        <fullName evidence="6">UvrD-like helicase ATP-binding domain-containing protein</fullName>
    </recommendedName>
</protein>
<dbReference type="SUPFAM" id="SSF52540">
    <property type="entry name" value="P-loop containing nucleoside triphosphate hydrolases"/>
    <property type="match status" value="2"/>
</dbReference>
<keyword evidence="3 5" id="KW-0347">Helicase</keyword>
<accession>A0A5J5APW9</accession>
<keyword evidence="1 5" id="KW-0547">Nucleotide-binding</keyword>
<dbReference type="InterPro" id="IPR014016">
    <property type="entry name" value="UvrD-like_ATP-bd"/>
</dbReference>
<dbReference type="InterPro" id="IPR047187">
    <property type="entry name" value="SF1_C_Upf1"/>
</dbReference>
<evidence type="ECO:0000259" key="6">
    <source>
        <dbReference type="PROSITE" id="PS51198"/>
    </source>
</evidence>
<sequence length="1751" mass="199462">MEGVGCSLKEKAKSKRKDLLDLVFSWSLEDIFNEELYKDQVEKIPESFESVQHYLGSFVYPLLEEIRAELASSLEAISSAPFAEVVINESKPSGALLYDVTVDYWRNSSSHHGQESYKALPGDFFVFTEAKPETVSDLQRVGRTWTFGSITKISGDDNNSSGIWRLLRKFCAIDTLVEEICDLCPVKRNEICAEKLGLSSTLNKSQYEAVVDSICKIQCNHKSFVKLIWGPPGTGKTRTLSLLLWTLLGLKCRTLVCAPTNATITEVASRVLELVKQSFDDAGRNALFCCLGDILLFGNKQQMKVCSDFEEIYLDYRVEKLAQCLGPVDGWKHCFASMIEFFEGFVSWYQKFCGNDVINEKEVSDQNEDSKVESKLFLGSVRENFETSAFPLRRCVSIFCTHLPKSLILEHNFRNMVSLIALLDSFETLLLRYIVVSEVEFFSHSEMIDDSPQFLADTSAILYRTTECLTVLRSLQKTLNELNLPCTVDKGSLVDFCFKMASSIFCTASSSYKLHSVVMEPLQLLVIDEAAQLKECESIIPLQLPGTRDAILIGDEFQLPAIVNSNVSDKAGFGRSLFERMSLLGHPKHLLDTQYRMHPSISLFPNSKFYNNQIIDAPNVKNKNYKKRHLPGPMFGPYSFINISGGKEMLDVQHSRKNMVEVAVVLKIVQMLYKACNESKEMLSVGVVSPYAAQVAAIQQKLGQKYENHCSFTVKVKSIDRYQGGEDDIIILSTVRSTSGGSIGFISSPHRTNVALTRARNCLWILGNEKTLTSSGSVWKELITDAKVRQCYFNADKDEDLTKVIVEVKKELDELDDLLNGDSILFKAARWKVLFSDIFRRSFVKLKSSEMRNLVLLLLLKLCNGWRPKRSKDIICESSLHILKKFKVQGLYIICSVDIVKELWYIQVLKVWDILPLEDIPKLVRRLDGIFGMYTDDYLNHCKVKCFEGDLLVPATWASSADIVQYKYLSNTGSEKVSNDGSFDRKIYVEDSRVNDSLLLMKFYSLSSGVVSHLLSGCDGRELGLPFELTDQEKEIIFFNRSTFILGRSGTGKTTVLTMKLFQNEQLYHIASEGFHEVVSNLSSNVSWRYKANESNGETKRDMLHQIFVTVSPKLCFAVKQHVSHLKSFVCGGDSSAGSTSIHMDDIDDATQFFDIPDSFVDLPPKSYPLVITFHKFLMMLDGTVAVSYFERFPYVRQLCHGKNGNSRSIALETFIRTKEVNYHRFSWAYWPHFNIQITNKLESTRVFTEIMSVIKGGLRAGEDCDGKLSREDYVLLSESRGSTLSRKKRERIYDIFLQYEKKKVVDGDFDLADLVNDLHRRLKEKRFVGDGIDFVYIDEVQDLSVRQIALFKYICRNFEEGFVFAGDTAQTIARGVDFRFEDIRCLFYKEFLRGSGPDVVDGRIEKGQISDIFHLSQNFRTHGGVLNLAQSVIDLLYHFFPLSIDILSPETSLLYGEAPILLDSKNKENVIRTIFQNGGTVDGNIVGFGAEQVILVRDDSLRKEICDYVGKKALVLTILECKGLEFQDVLLYNFFSSSPFKNKWRVIYEYMKERDLLDSNSPPSFPSFNQEKHNLLCSEMKQLYVAITRTKQRLWICENVDELSEPMFHYWKKLSIVQVRQLDDSFAKEMLVASSRDEWKSRGIKLFYEGNYKMAIMCFERAGDMYMERWAKAAELRVTADCMHGPNPERSRILLKEAAEIFDSIGKAELAAQCFFKSEEYERAGKIYLEQCGDSKLDRAGECFFASRML</sequence>
<dbReference type="InterPro" id="IPR041677">
    <property type="entry name" value="DNA2/NAM7_AAA_11"/>
</dbReference>
<dbReference type="Pfam" id="PF13087">
    <property type="entry name" value="AAA_12"/>
    <property type="match status" value="1"/>
</dbReference>
<name>A0A5J5APW9_9ASTE</name>
<dbReference type="GO" id="GO:0005524">
    <property type="term" value="F:ATP binding"/>
    <property type="evidence" value="ECO:0007669"/>
    <property type="project" value="UniProtKB-UniRule"/>
</dbReference>
<dbReference type="SUPFAM" id="SSF48452">
    <property type="entry name" value="TPR-like"/>
    <property type="match status" value="1"/>
</dbReference>
<organism evidence="7 8">
    <name type="scientific">Nyssa sinensis</name>
    <dbReference type="NCBI Taxonomy" id="561372"/>
    <lineage>
        <taxon>Eukaryota</taxon>
        <taxon>Viridiplantae</taxon>
        <taxon>Streptophyta</taxon>
        <taxon>Embryophyta</taxon>
        <taxon>Tracheophyta</taxon>
        <taxon>Spermatophyta</taxon>
        <taxon>Magnoliopsida</taxon>
        <taxon>eudicotyledons</taxon>
        <taxon>Gunneridae</taxon>
        <taxon>Pentapetalae</taxon>
        <taxon>asterids</taxon>
        <taxon>Cornales</taxon>
        <taxon>Nyssaceae</taxon>
        <taxon>Nyssa</taxon>
    </lineage>
</organism>
<dbReference type="InterPro" id="IPR011990">
    <property type="entry name" value="TPR-like_helical_dom_sf"/>
</dbReference>
<dbReference type="GO" id="GO:0005694">
    <property type="term" value="C:chromosome"/>
    <property type="evidence" value="ECO:0007669"/>
    <property type="project" value="UniProtKB-ARBA"/>
</dbReference>
<evidence type="ECO:0000256" key="5">
    <source>
        <dbReference type="PROSITE-ProRule" id="PRU00560"/>
    </source>
</evidence>
<dbReference type="PROSITE" id="PS51198">
    <property type="entry name" value="UVRD_HELICASE_ATP_BIND"/>
    <property type="match status" value="1"/>
</dbReference>
<dbReference type="OrthoDB" id="3156807at2759"/>
<evidence type="ECO:0000256" key="2">
    <source>
        <dbReference type="ARBA" id="ARBA00022801"/>
    </source>
</evidence>
<proteinExistence type="predicted"/>
<dbReference type="Pfam" id="PF20073">
    <property type="entry name" value="DUF6469"/>
    <property type="match status" value="1"/>
</dbReference>
<dbReference type="InterPro" id="IPR045529">
    <property type="entry name" value="DUF6469"/>
</dbReference>
<feature type="domain" description="UvrD-like helicase ATP-binding" evidence="6">
    <location>
        <begin position="1026"/>
        <end position="1423"/>
    </location>
</feature>
<feature type="binding site" evidence="5">
    <location>
        <begin position="1047"/>
        <end position="1054"/>
    </location>
    <ligand>
        <name>ATP</name>
        <dbReference type="ChEBI" id="CHEBI:30616"/>
    </ligand>
</feature>
<dbReference type="InterPro" id="IPR014017">
    <property type="entry name" value="DNA_helicase_UvrD-like_C"/>
</dbReference>
<dbReference type="InterPro" id="IPR041679">
    <property type="entry name" value="DNA2/NAM7-like_C"/>
</dbReference>
<evidence type="ECO:0000256" key="4">
    <source>
        <dbReference type="ARBA" id="ARBA00022840"/>
    </source>
</evidence>
<evidence type="ECO:0000313" key="8">
    <source>
        <dbReference type="Proteomes" id="UP000325577"/>
    </source>
</evidence>
<dbReference type="Proteomes" id="UP000325577">
    <property type="component" value="Linkage Group LG19"/>
</dbReference>
<gene>
    <name evidence="7" type="ORF">F0562_032391</name>
</gene>
<dbReference type="EMBL" id="CM018042">
    <property type="protein sequence ID" value="KAA8532354.1"/>
    <property type="molecule type" value="Genomic_DNA"/>
</dbReference>
<evidence type="ECO:0000256" key="1">
    <source>
        <dbReference type="ARBA" id="ARBA00022741"/>
    </source>
</evidence>
<keyword evidence="4 5" id="KW-0067">ATP-binding</keyword>
<dbReference type="CDD" id="cd18808">
    <property type="entry name" value="SF1_C_Upf1"/>
    <property type="match status" value="1"/>
</dbReference>
<dbReference type="PANTHER" id="PTHR21529:SF4">
    <property type="entry name" value="TPR AND ANKYRIN REPEAT-CONTAINING PROTEIN 1"/>
    <property type="match status" value="1"/>
</dbReference>
<dbReference type="Pfam" id="PF13086">
    <property type="entry name" value="AAA_11"/>
    <property type="match status" value="1"/>
</dbReference>
<evidence type="ECO:0000256" key="3">
    <source>
        <dbReference type="ARBA" id="ARBA00022806"/>
    </source>
</evidence>
<dbReference type="GO" id="GO:0004386">
    <property type="term" value="F:helicase activity"/>
    <property type="evidence" value="ECO:0007669"/>
    <property type="project" value="UniProtKB-UniRule"/>
</dbReference>
<keyword evidence="8" id="KW-1185">Reference proteome</keyword>
<dbReference type="InterPro" id="IPR039904">
    <property type="entry name" value="TRANK1"/>
</dbReference>